<dbReference type="KEGG" id="sla:SERLADRAFT_404826"/>
<dbReference type="RefSeq" id="XP_007312708.1">
    <property type="nucleotide sequence ID" value="XM_007312646.1"/>
</dbReference>
<dbReference type="Proteomes" id="UP000008064">
    <property type="component" value="Unassembled WGS sequence"/>
</dbReference>
<reference evidence="1" key="1">
    <citation type="submission" date="2011-04" db="EMBL/GenBank/DDBJ databases">
        <title>Evolution of plant cell wall degrading machinery underlies the functional diversity of forest fungi.</title>
        <authorList>
            <consortium name="US DOE Joint Genome Institute (JGI-PGF)"/>
            <person name="Eastwood D.C."/>
            <person name="Floudas D."/>
            <person name="Binder M."/>
            <person name="Majcherczyk A."/>
            <person name="Schneider P."/>
            <person name="Aerts A."/>
            <person name="Asiegbu F.O."/>
            <person name="Baker S.E."/>
            <person name="Barry K."/>
            <person name="Bendiksby M."/>
            <person name="Blumentritt M."/>
            <person name="Coutinho P.M."/>
            <person name="Cullen D."/>
            <person name="Cullen D."/>
            <person name="Gathman A."/>
            <person name="Goodell B."/>
            <person name="Henrissat B."/>
            <person name="Ihrmark K."/>
            <person name="Kauserud H."/>
            <person name="Kohler A."/>
            <person name="LaButti K."/>
            <person name="Lapidus A."/>
            <person name="Lavin J.L."/>
            <person name="Lee Y.-H."/>
            <person name="Lindquist E."/>
            <person name="Lilly W."/>
            <person name="Lucas S."/>
            <person name="Morin E."/>
            <person name="Murat C."/>
            <person name="Oguiza J.A."/>
            <person name="Park J."/>
            <person name="Pisabarro A.G."/>
            <person name="Riley R."/>
            <person name="Rosling A."/>
            <person name="Salamov A."/>
            <person name="Schmidt O."/>
            <person name="Schmutz J."/>
            <person name="Skrede I."/>
            <person name="Stenlid J."/>
            <person name="Wiebenga A."/>
            <person name="Xie X."/>
            <person name="Kues U."/>
            <person name="Hibbett D.S."/>
            <person name="Hoffmeister D."/>
            <person name="Hogberg N."/>
            <person name="Martin F."/>
            <person name="Grigoriev I.V."/>
            <person name="Watkinson S.C."/>
        </authorList>
    </citation>
    <scope>NUCLEOTIDE SEQUENCE</scope>
    <source>
        <strain evidence="1">S7.9</strain>
    </source>
</reference>
<proteinExistence type="predicted"/>
<evidence type="ECO:0000313" key="1">
    <source>
        <dbReference type="EMBL" id="EGO30824.1"/>
    </source>
</evidence>
<dbReference type="OrthoDB" id="3364670at2759"/>
<accession>F8NFE5</accession>
<name>F8NFE5_SERL9</name>
<dbReference type="GeneID" id="18812502"/>
<organism>
    <name type="scientific">Serpula lacrymans var. lacrymans (strain S7.9)</name>
    <name type="common">Dry rot fungus</name>
    <dbReference type="NCBI Taxonomy" id="578457"/>
    <lineage>
        <taxon>Eukaryota</taxon>
        <taxon>Fungi</taxon>
        <taxon>Dikarya</taxon>
        <taxon>Basidiomycota</taxon>
        <taxon>Agaricomycotina</taxon>
        <taxon>Agaricomycetes</taxon>
        <taxon>Agaricomycetidae</taxon>
        <taxon>Boletales</taxon>
        <taxon>Coniophorineae</taxon>
        <taxon>Serpulaceae</taxon>
        <taxon>Serpula</taxon>
    </lineage>
</organism>
<sequence>MMLQAAKAVIEKCTTPDSALKVLGSLERGHEHLLKKAETLYASLNVQDKFPELKGINLEFNLRINTRKGAIIIGTKLHQQTQKAIAKRQPALTTALCKFNKAFESHQHPERYHDGMEEQRCLGVEANNICQCFGEELAAIELAPFTPLRSIMLYRYAAPSYIAPEPGAHAGKPIGITNMLQEPGKQRHQIGHQALRRLNCNHRIIFALDPEQVTLGILAGDNREADKEQDNEENENIADV</sequence>
<dbReference type="EMBL" id="GL945428">
    <property type="protein sequence ID" value="EGO30824.1"/>
    <property type="molecule type" value="Genomic_DNA"/>
</dbReference>
<protein>
    <submittedName>
        <fullName evidence="1">Uncharacterized protein</fullName>
    </submittedName>
</protein>
<dbReference type="AlphaFoldDB" id="F8NFE5"/>
<gene>
    <name evidence="1" type="ORF">SERLADRAFT_404826</name>
</gene>
<dbReference type="HOGENOM" id="CLU_1278307_0_0_1"/>